<comment type="caution">
    <text evidence="2">The sequence shown here is derived from an EMBL/GenBank/DDBJ whole genome shotgun (WGS) entry which is preliminary data.</text>
</comment>
<protein>
    <recommendedName>
        <fullName evidence="1">Glycosyl transferase family 51 domain-containing protein</fullName>
    </recommendedName>
</protein>
<organism evidence="2 3">
    <name type="scientific">Xanthomonas dyei</name>
    <dbReference type="NCBI Taxonomy" id="743699"/>
    <lineage>
        <taxon>Bacteria</taxon>
        <taxon>Pseudomonadati</taxon>
        <taxon>Pseudomonadota</taxon>
        <taxon>Gammaproteobacteria</taxon>
        <taxon>Lysobacterales</taxon>
        <taxon>Lysobacteraceae</taxon>
        <taxon>Xanthomonas</taxon>
    </lineage>
</organism>
<name>A0A2S7C7N5_9XANT</name>
<evidence type="ECO:0000259" key="1">
    <source>
        <dbReference type="Pfam" id="PF00912"/>
    </source>
</evidence>
<dbReference type="SUPFAM" id="SSF53955">
    <property type="entry name" value="Lysozyme-like"/>
    <property type="match status" value="1"/>
</dbReference>
<sequence length="182" mass="20599">MKFHSRAPSFIAISTLVLPILVVVAYDVFVFSPRLGDIRAILVSADPFDRSPPPNIRRYIQVLHRGDAAPSALVAMRLRKRFLPGSTGFWSRMGELLWGKLLWLHLSQDEVIALYSTLAYNEQGNGLNALSHHLFAKPLNTLTEQEAATVVAYTWAPSIYRLHPERLVGRRDGLIQRARSRR</sequence>
<dbReference type="InterPro" id="IPR001264">
    <property type="entry name" value="Glyco_trans_51"/>
</dbReference>
<dbReference type="RefSeq" id="WP_104614746.1">
    <property type="nucleotide sequence ID" value="NZ_JBHLXZ010000005.1"/>
</dbReference>
<accession>A0A2S7C7N5</accession>
<dbReference type="AlphaFoldDB" id="A0A2S7C7N5"/>
<dbReference type="Pfam" id="PF00912">
    <property type="entry name" value="Transgly"/>
    <property type="match status" value="1"/>
</dbReference>
<reference evidence="2 3" key="1">
    <citation type="submission" date="2016-08" db="EMBL/GenBank/DDBJ databases">
        <authorList>
            <person name="Seilhamer J.J."/>
        </authorList>
    </citation>
    <scope>NUCLEOTIDE SEQUENCE [LARGE SCALE GENOMIC DNA]</scope>
    <source>
        <strain evidence="2 3">CFBP7245</strain>
    </source>
</reference>
<proteinExistence type="predicted"/>
<dbReference type="EMBL" id="MDEE01000005">
    <property type="protein sequence ID" value="PPU57584.1"/>
    <property type="molecule type" value="Genomic_DNA"/>
</dbReference>
<feature type="domain" description="Glycosyl transferase family 51" evidence="1">
    <location>
        <begin position="81"/>
        <end position="177"/>
    </location>
</feature>
<gene>
    <name evidence="2" type="ORF">XdyCFBP7245_05415</name>
</gene>
<evidence type="ECO:0000313" key="2">
    <source>
        <dbReference type="EMBL" id="PPU57584.1"/>
    </source>
</evidence>
<dbReference type="InterPro" id="IPR036950">
    <property type="entry name" value="PBP_transglycosylase"/>
</dbReference>
<evidence type="ECO:0000313" key="3">
    <source>
        <dbReference type="Proteomes" id="UP000238908"/>
    </source>
</evidence>
<dbReference type="Proteomes" id="UP000238908">
    <property type="component" value="Unassembled WGS sequence"/>
</dbReference>
<dbReference type="InterPro" id="IPR023346">
    <property type="entry name" value="Lysozyme-like_dom_sf"/>
</dbReference>
<dbReference type="Gene3D" id="1.10.3810.10">
    <property type="entry name" value="Biosynthetic peptidoglycan transglycosylase-like"/>
    <property type="match status" value="1"/>
</dbReference>